<feature type="non-terminal residue" evidence="3">
    <location>
        <position position="1"/>
    </location>
</feature>
<dbReference type="InterPro" id="IPR036852">
    <property type="entry name" value="Peptidase_S8/S53_dom_sf"/>
</dbReference>
<accession>A0A1V4QHQ6</accession>
<comment type="similarity">
    <text evidence="2">Belongs to the peptidase S8 family.</text>
</comment>
<gene>
    <name evidence="3" type="ORF">BXT86_01360</name>
</gene>
<comment type="caution">
    <text evidence="2">Lacks conserved residue(s) required for the propagation of feature annotation.</text>
</comment>
<dbReference type="PROSITE" id="PS51892">
    <property type="entry name" value="SUBTILASE"/>
    <property type="match status" value="1"/>
</dbReference>
<reference evidence="4" key="1">
    <citation type="submission" date="2017-01" db="EMBL/GenBank/DDBJ databases">
        <title>Novel pathways for hydrocarbon cycling and metabolic interdependencies in hydrothermal sediment communities.</title>
        <authorList>
            <person name="Dombrowski N."/>
            <person name="Seitz K."/>
            <person name="Teske A."/>
            <person name="Baker B."/>
        </authorList>
    </citation>
    <scope>NUCLEOTIDE SEQUENCE [LARGE SCALE GENOMIC DNA]</scope>
</reference>
<name>A0A1V4QHQ6_UNCW3</name>
<evidence type="ECO:0000256" key="2">
    <source>
        <dbReference type="PROSITE-ProRule" id="PRU01240"/>
    </source>
</evidence>
<dbReference type="InterPro" id="IPR023827">
    <property type="entry name" value="Peptidase_S8_Asp-AS"/>
</dbReference>
<dbReference type="PROSITE" id="PS00136">
    <property type="entry name" value="SUBTILASE_ASP"/>
    <property type="match status" value="1"/>
</dbReference>
<dbReference type="AlphaFoldDB" id="A0A1V4QHQ6"/>
<proteinExistence type="inferred from homology"/>
<dbReference type="Gene3D" id="3.40.50.200">
    <property type="entry name" value="Peptidase S8/S53 domain"/>
    <property type="match status" value="1"/>
</dbReference>
<evidence type="ECO:0000256" key="1">
    <source>
        <dbReference type="ARBA" id="ARBA00022801"/>
    </source>
</evidence>
<dbReference type="SUPFAM" id="SSF52743">
    <property type="entry name" value="Subtilisin-like"/>
    <property type="match status" value="1"/>
</dbReference>
<evidence type="ECO:0000313" key="3">
    <source>
        <dbReference type="EMBL" id="OPX18395.1"/>
    </source>
</evidence>
<keyword evidence="1" id="KW-0378">Hydrolase</keyword>
<evidence type="ECO:0000313" key="4">
    <source>
        <dbReference type="Proteomes" id="UP000191663"/>
    </source>
</evidence>
<sequence>AVQDTEIYGLSYRQLKMFNIDQVQDLGITGAGVKVGILDTGLRRRHTALSDIDVIAEYDFLGGDQVFFGSLHLFHR</sequence>
<protein>
    <recommendedName>
        <fullName evidence="5">Peptidase S8/S53 domain-containing protein</fullName>
    </recommendedName>
</protein>
<evidence type="ECO:0008006" key="5">
    <source>
        <dbReference type="Google" id="ProtNLM"/>
    </source>
</evidence>
<dbReference type="EMBL" id="MUKB01000017">
    <property type="protein sequence ID" value="OPX18395.1"/>
    <property type="molecule type" value="Genomic_DNA"/>
</dbReference>
<dbReference type="GO" id="GO:0004252">
    <property type="term" value="F:serine-type endopeptidase activity"/>
    <property type="evidence" value="ECO:0007669"/>
    <property type="project" value="InterPro"/>
</dbReference>
<organism evidence="3 4">
    <name type="scientific">candidate division WOR-3 bacterium 4484_100</name>
    <dbReference type="NCBI Taxonomy" id="1936077"/>
    <lineage>
        <taxon>Bacteria</taxon>
        <taxon>Bacteria division WOR-3</taxon>
    </lineage>
</organism>
<dbReference type="GO" id="GO:0006508">
    <property type="term" value="P:proteolysis"/>
    <property type="evidence" value="ECO:0007669"/>
    <property type="project" value="InterPro"/>
</dbReference>
<comment type="caution">
    <text evidence="3">The sequence shown here is derived from an EMBL/GenBank/DDBJ whole genome shotgun (WGS) entry which is preliminary data.</text>
</comment>
<dbReference type="Proteomes" id="UP000191663">
    <property type="component" value="Unassembled WGS sequence"/>
</dbReference>